<dbReference type="InterPro" id="IPR012093">
    <property type="entry name" value="Pirin"/>
</dbReference>
<comment type="similarity">
    <text evidence="1">Belongs to the pirin family.</text>
</comment>
<dbReference type="Pfam" id="PF02678">
    <property type="entry name" value="Pirin"/>
    <property type="match status" value="1"/>
</dbReference>
<dbReference type="PANTHER" id="PTHR13903:SF8">
    <property type="entry name" value="PIRIN"/>
    <property type="match status" value="1"/>
</dbReference>
<evidence type="ECO:0000256" key="1">
    <source>
        <dbReference type="RuleBase" id="RU003457"/>
    </source>
</evidence>
<feature type="domain" description="Pirin C-terminal" evidence="3">
    <location>
        <begin position="181"/>
        <end position="283"/>
    </location>
</feature>
<dbReference type="CDD" id="cd02909">
    <property type="entry name" value="cupin_pirin_N"/>
    <property type="match status" value="1"/>
</dbReference>
<dbReference type="PANTHER" id="PTHR13903">
    <property type="entry name" value="PIRIN-RELATED"/>
    <property type="match status" value="1"/>
</dbReference>
<organism evidence="4 5">
    <name type="scientific">Arsukibacterium indicum</name>
    <dbReference type="NCBI Taxonomy" id="2848612"/>
    <lineage>
        <taxon>Bacteria</taxon>
        <taxon>Pseudomonadati</taxon>
        <taxon>Pseudomonadota</taxon>
        <taxon>Gammaproteobacteria</taxon>
        <taxon>Chromatiales</taxon>
        <taxon>Chromatiaceae</taxon>
        <taxon>Arsukibacterium</taxon>
    </lineage>
</organism>
<keyword evidence="5" id="KW-1185">Reference proteome</keyword>
<proteinExistence type="inferred from homology"/>
<evidence type="ECO:0000313" key="4">
    <source>
        <dbReference type="EMBL" id="MBV2129585.1"/>
    </source>
</evidence>
<evidence type="ECO:0000313" key="5">
    <source>
        <dbReference type="Proteomes" id="UP000704611"/>
    </source>
</evidence>
<dbReference type="InterPro" id="IPR003829">
    <property type="entry name" value="Pirin_N_dom"/>
</dbReference>
<evidence type="ECO:0000259" key="3">
    <source>
        <dbReference type="Pfam" id="PF05726"/>
    </source>
</evidence>
<sequence>MSNRSLQQIILAMSVSDGAGVKIKRSLGLNAQLRFDPFLMLDCFGSEQADDYIKGFPPHPHRGFETVTYMLDGHMLHEDHLGNKGHLKSGGVQWMTAGRGIIHSEMPQQEQGLMRGFQLWLNLPAAEKMKAAAYVDISPEQIPQRDVAPGVCVKVIAGTFEYANSMVTGPINGLSTEPVFYDIRMKAGTELTVPLPAAHHALLYPFAGSVAVKHAASLQQLKEHHAGLLNQGDNVVLVASTDVSLILLAGKPIAEPVVQYGPFVMNSSAEIEQAIRDYQQGKLTAGGPATEIKLPTSA</sequence>
<feature type="domain" description="Pirin N-terminal" evidence="2">
    <location>
        <begin position="22"/>
        <end position="121"/>
    </location>
</feature>
<dbReference type="CDD" id="cd02247">
    <property type="entry name" value="cupin_pirin_C"/>
    <property type="match status" value="1"/>
</dbReference>
<accession>A0ABS6MLY0</accession>
<comment type="caution">
    <text evidence="4">The sequence shown here is derived from an EMBL/GenBank/DDBJ whole genome shotgun (WGS) entry which is preliminary data.</text>
</comment>
<dbReference type="RefSeq" id="WP_217669209.1">
    <property type="nucleotide sequence ID" value="NZ_JAHRID010000004.1"/>
</dbReference>
<dbReference type="InterPro" id="IPR008778">
    <property type="entry name" value="Pirin_C_dom"/>
</dbReference>
<dbReference type="PIRSF" id="PIRSF006232">
    <property type="entry name" value="Pirin"/>
    <property type="match status" value="1"/>
</dbReference>
<dbReference type="Proteomes" id="UP000704611">
    <property type="component" value="Unassembled WGS sequence"/>
</dbReference>
<dbReference type="EMBL" id="JAHRID010000004">
    <property type="protein sequence ID" value="MBV2129585.1"/>
    <property type="molecule type" value="Genomic_DNA"/>
</dbReference>
<reference evidence="4 5" key="1">
    <citation type="submission" date="2021-06" db="EMBL/GenBank/DDBJ databases">
        <title>Rheinheimera indica sp. nov., isolated from deep-sea sediment.</title>
        <authorList>
            <person name="Wang Z."/>
            <person name="Zhang X.-Y."/>
        </authorList>
    </citation>
    <scope>NUCLEOTIDE SEQUENCE [LARGE SCALE GENOMIC DNA]</scope>
    <source>
        <strain evidence="4 5">SM2107</strain>
    </source>
</reference>
<dbReference type="Pfam" id="PF05726">
    <property type="entry name" value="Pirin_C"/>
    <property type="match status" value="1"/>
</dbReference>
<gene>
    <name evidence="4" type="ORF">KQY15_10815</name>
</gene>
<evidence type="ECO:0000259" key="2">
    <source>
        <dbReference type="Pfam" id="PF02678"/>
    </source>
</evidence>
<name>A0ABS6MLY0_9GAMM</name>
<protein>
    <submittedName>
        <fullName evidence="4">Pirin family protein</fullName>
    </submittedName>
</protein>